<protein>
    <submittedName>
        <fullName evidence="1">Uncharacterized protein</fullName>
    </submittedName>
</protein>
<organism evidence="1">
    <name type="scientific">Harvfovirus sp</name>
    <dbReference type="NCBI Taxonomy" id="2487768"/>
    <lineage>
        <taxon>Viruses</taxon>
        <taxon>Varidnaviria</taxon>
        <taxon>Bamfordvirae</taxon>
        <taxon>Nucleocytoviricota</taxon>
        <taxon>Megaviricetes</taxon>
        <taxon>Imitervirales</taxon>
        <taxon>Mimiviridae</taxon>
        <taxon>Klosneuvirinae</taxon>
    </lineage>
</organism>
<reference evidence="1" key="1">
    <citation type="submission" date="2018-10" db="EMBL/GenBank/DDBJ databases">
        <title>Hidden diversity of soil giant viruses.</title>
        <authorList>
            <person name="Schulz F."/>
            <person name="Alteio L."/>
            <person name="Goudeau D."/>
            <person name="Ryan E.M."/>
            <person name="Malmstrom R.R."/>
            <person name="Blanchard J."/>
            <person name="Woyke T."/>
        </authorList>
    </citation>
    <scope>NUCLEOTIDE SEQUENCE</scope>
    <source>
        <strain evidence="1">HAV1</strain>
    </source>
</reference>
<sequence length="39" mass="4836">MSCRINFDEDSELYLWTFQKCDKYNNIYKEINRISINDI</sequence>
<proteinExistence type="predicted"/>
<gene>
    <name evidence="1" type="ORF">Harvfovirus3_31</name>
</gene>
<dbReference type="EMBL" id="MK072245">
    <property type="protein sequence ID" value="AYV80586.1"/>
    <property type="molecule type" value="Genomic_DNA"/>
</dbReference>
<evidence type="ECO:0000313" key="1">
    <source>
        <dbReference type="EMBL" id="AYV80586.1"/>
    </source>
</evidence>
<name>A0A3G5A030_9VIRU</name>
<accession>A0A3G5A030</accession>